<dbReference type="Pfam" id="PF05107">
    <property type="entry name" value="Cas_Cas7"/>
    <property type="match status" value="1"/>
</dbReference>
<dbReference type="eggNOG" id="COG3649">
    <property type="taxonomic scope" value="Bacteria"/>
</dbReference>
<dbReference type="RefSeq" id="WP_042205601.1">
    <property type="nucleotide sequence ID" value="NZ_CP009288.1"/>
</dbReference>
<dbReference type="AlphaFoldDB" id="A0A089HMV8"/>
<organism evidence="1 2">
    <name type="scientific">Paenibacillus durus</name>
    <name type="common">Paenibacillus azotofixans</name>
    <dbReference type="NCBI Taxonomy" id="44251"/>
    <lineage>
        <taxon>Bacteria</taxon>
        <taxon>Bacillati</taxon>
        <taxon>Bacillota</taxon>
        <taxon>Bacilli</taxon>
        <taxon>Bacillales</taxon>
        <taxon>Paenibacillaceae</taxon>
        <taxon>Paenibacillus</taxon>
    </lineage>
</organism>
<proteinExistence type="predicted"/>
<dbReference type="NCBIfam" id="TIGR01595">
    <property type="entry name" value="cas_CT1132"/>
    <property type="match status" value="1"/>
</dbReference>
<dbReference type="InterPro" id="IPR006482">
    <property type="entry name" value="Cas7_Csh2/Csh2"/>
</dbReference>
<sequence>MSTLDHKIDFAVVFSVHNANPNGDPLNGNRPRQNYDGYGEVSDVCIKRKIRNRLQDMGESILVQSDERRGDACRSIKERVEANAEVQEFAKGKKANNDLYAQAACNAWLDVRSFGQVFAFGGAEGSGSGVSIGVRGPVSIHTAVSIDPIDITSMQITKSVNATTPKDNPNKKSPDTMGMKHRVDFGVYVFYGSINTQLAGKTGFTYEDAEKIREALVTLFENDTSSARPDGSMEVHKVYWWEHKSGLGQYSSAKVHRSLQVHLNEGAAQPKSFENDYTCTLLPLDGLEVREYAGL</sequence>
<dbReference type="EMBL" id="CP009288">
    <property type="protein sequence ID" value="AIQ11718.1"/>
    <property type="molecule type" value="Genomic_DNA"/>
</dbReference>
<accession>A0A089HMV8</accession>
<dbReference type="NCBIfam" id="TIGR02589">
    <property type="entry name" value="cas_Csd2"/>
    <property type="match status" value="1"/>
</dbReference>
<evidence type="ECO:0000313" key="1">
    <source>
        <dbReference type="EMBL" id="AIQ11718.1"/>
    </source>
</evidence>
<evidence type="ECO:0000313" key="2">
    <source>
        <dbReference type="Proteomes" id="UP000029409"/>
    </source>
</evidence>
<dbReference type="Proteomes" id="UP000029409">
    <property type="component" value="Chromosome"/>
</dbReference>
<dbReference type="STRING" id="44251.PDUR_07005"/>
<reference evidence="1 2" key="1">
    <citation type="submission" date="2014-08" db="EMBL/GenBank/DDBJ databases">
        <title>Comparative genomics of the Paenibacillus odorifer group.</title>
        <authorList>
            <person name="den Bakker H.C."/>
            <person name="Tsai Y.-C."/>
            <person name="Martin N."/>
            <person name="Korlach J."/>
            <person name="Wiedmann M."/>
        </authorList>
    </citation>
    <scope>NUCLEOTIDE SEQUENCE [LARGE SCALE GENOMIC DNA]</scope>
    <source>
        <strain evidence="1 2">DSM 1735</strain>
    </source>
</reference>
<name>A0A089HMV8_PAEDU</name>
<protein>
    <submittedName>
        <fullName evidence="1">CRISPR-associated protein</fullName>
    </submittedName>
</protein>
<gene>
    <name evidence="1" type="ORF">PDUR_07005</name>
</gene>
<dbReference type="OrthoDB" id="9776792at2"/>
<dbReference type="InterPro" id="IPR013418">
    <property type="entry name" value="CRISPR-assoc_prot_Cas7/Csd2"/>
</dbReference>
<dbReference type="KEGG" id="pdu:PDUR_07005"/>
<dbReference type="GO" id="GO:0043571">
    <property type="term" value="P:maintenance of CRISPR repeat elements"/>
    <property type="evidence" value="ECO:0007669"/>
    <property type="project" value="InterPro"/>
</dbReference>
<keyword evidence="2" id="KW-1185">Reference proteome</keyword>